<protein>
    <submittedName>
        <fullName evidence="2">ASCH domain-containing protein</fullName>
    </submittedName>
</protein>
<organism evidence="2 3">
    <name type="scientific">Ruoffia tabacinasalis</name>
    <dbReference type="NCBI Taxonomy" id="87458"/>
    <lineage>
        <taxon>Bacteria</taxon>
        <taxon>Bacillati</taxon>
        <taxon>Bacillota</taxon>
        <taxon>Bacilli</taxon>
        <taxon>Lactobacillales</taxon>
        <taxon>Aerococcaceae</taxon>
        <taxon>Ruoffia</taxon>
    </lineage>
</organism>
<dbReference type="Proteomes" id="UP000823401">
    <property type="component" value="Unassembled WGS sequence"/>
</dbReference>
<sequence>MQHNMRLFESSFNSMKSGKKTVEVRLNDEKRRKISIGDSIIFTKVPKSNETLTVEVVELREFTTFKEMYERIPAKDFDTVGDPIDLMVQQTYEIYSANQENEWGTLAITVKLLEADTNSL</sequence>
<dbReference type="CDD" id="cd06555">
    <property type="entry name" value="ASCH_PF0470_like"/>
    <property type="match status" value="1"/>
</dbReference>
<dbReference type="RefSeq" id="WP_197104943.1">
    <property type="nucleotide sequence ID" value="NZ_JACCEL010000022.1"/>
</dbReference>
<dbReference type="InterPro" id="IPR007374">
    <property type="entry name" value="ASCH_domain"/>
</dbReference>
<evidence type="ECO:0000313" key="2">
    <source>
        <dbReference type="EMBL" id="MBG9978893.1"/>
    </source>
</evidence>
<dbReference type="InterPro" id="IPR016645">
    <property type="entry name" value="UCP016134"/>
</dbReference>
<dbReference type="Gene3D" id="2.30.130.30">
    <property type="entry name" value="Hypothetical protein"/>
    <property type="match status" value="1"/>
</dbReference>
<feature type="domain" description="ASCH" evidence="1">
    <location>
        <begin position="5"/>
        <end position="114"/>
    </location>
</feature>
<gene>
    <name evidence="2" type="ORF">HYQ42_08815</name>
</gene>
<dbReference type="Pfam" id="PF04266">
    <property type="entry name" value="ASCH"/>
    <property type="match status" value="1"/>
</dbReference>
<dbReference type="SMART" id="SM01022">
    <property type="entry name" value="ASCH"/>
    <property type="match status" value="1"/>
</dbReference>
<name>A0ABS0LKW2_9LACT</name>
<reference evidence="2 3" key="1">
    <citation type="submission" date="2020-07" db="EMBL/GenBank/DDBJ databases">
        <title>Facklamia lactis sp. nov., isolated from raw milk.</title>
        <authorList>
            <person name="Doll E.V."/>
            <person name="Huptas C."/>
            <person name="Staib L."/>
            <person name="Wenning M."/>
            <person name="Scherer S."/>
        </authorList>
    </citation>
    <scope>NUCLEOTIDE SEQUENCE [LARGE SCALE GENOMIC DNA]</scope>
    <source>
        <strain evidence="2 3">DSM 104272</strain>
    </source>
</reference>
<evidence type="ECO:0000259" key="1">
    <source>
        <dbReference type="SMART" id="SM01022"/>
    </source>
</evidence>
<accession>A0ABS0LKW2</accession>
<proteinExistence type="predicted"/>
<comment type="caution">
    <text evidence="2">The sequence shown here is derived from an EMBL/GenBank/DDBJ whole genome shotgun (WGS) entry which is preliminary data.</text>
</comment>
<dbReference type="SUPFAM" id="SSF88697">
    <property type="entry name" value="PUA domain-like"/>
    <property type="match status" value="1"/>
</dbReference>
<dbReference type="PIRSF" id="PIRSF016134">
    <property type="entry name" value="UCP016134"/>
    <property type="match status" value="1"/>
</dbReference>
<dbReference type="InterPro" id="IPR015947">
    <property type="entry name" value="PUA-like_sf"/>
</dbReference>
<keyword evidence="3" id="KW-1185">Reference proteome</keyword>
<dbReference type="EMBL" id="JACCEL010000022">
    <property type="protein sequence ID" value="MBG9978893.1"/>
    <property type="molecule type" value="Genomic_DNA"/>
</dbReference>
<evidence type="ECO:0000313" key="3">
    <source>
        <dbReference type="Proteomes" id="UP000823401"/>
    </source>
</evidence>